<dbReference type="Proteomes" id="UP000646365">
    <property type="component" value="Unassembled WGS sequence"/>
</dbReference>
<organism evidence="1 2">
    <name type="scientific">Aliidongia dinghuensis</name>
    <dbReference type="NCBI Taxonomy" id="1867774"/>
    <lineage>
        <taxon>Bacteria</taxon>
        <taxon>Pseudomonadati</taxon>
        <taxon>Pseudomonadota</taxon>
        <taxon>Alphaproteobacteria</taxon>
        <taxon>Rhodospirillales</taxon>
        <taxon>Dongiaceae</taxon>
        <taxon>Aliidongia</taxon>
    </lineage>
</organism>
<sequence length="271" mass="27963">MSPAPTGGYGAAIARWQALAARGDADAALQLGMLYDTGRGVPQDFAAAEQWYRKAAEAGSAAAAFNLGTLYDSGRRGGRNAAAAYHWYRVAAERGFARAAYLVGVMTETGDGVAADPAEAAKWYRRAAAGGVGAAKVRLAAVAGAPKASTPSARPAMGERQFATAVAEWRAKGLAKGGARALASLQAAAAQGYPLAEYDLAYAYEHGVGIAPDPVQAYEWYQLAEQSDGAPTLKAAAAANRVRIGARLSDEVRETADRASSRLLSATGGDH</sequence>
<dbReference type="EMBL" id="BMJQ01000009">
    <property type="protein sequence ID" value="GGF26268.1"/>
    <property type="molecule type" value="Genomic_DNA"/>
</dbReference>
<accession>A0A8J3E4D1</accession>
<proteinExistence type="predicted"/>
<reference evidence="1" key="2">
    <citation type="submission" date="2020-09" db="EMBL/GenBank/DDBJ databases">
        <authorList>
            <person name="Sun Q."/>
            <person name="Zhou Y."/>
        </authorList>
    </citation>
    <scope>NUCLEOTIDE SEQUENCE</scope>
    <source>
        <strain evidence="1">CGMCC 1.15725</strain>
    </source>
</reference>
<dbReference type="PANTHER" id="PTHR43628:SF1">
    <property type="entry name" value="CHITIN SYNTHASE REGULATORY FACTOR 2-RELATED"/>
    <property type="match status" value="1"/>
</dbReference>
<dbReference type="Pfam" id="PF08238">
    <property type="entry name" value="Sel1"/>
    <property type="match status" value="4"/>
</dbReference>
<evidence type="ECO:0000313" key="1">
    <source>
        <dbReference type="EMBL" id="GGF26268.1"/>
    </source>
</evidence>
<evidence type="ECO:0000313" key="2">
    <source>
        <dbReference type="Proteomes" id="UP000646365"/>
    </source>
</evidence>
<dbReference type="PANTHER" id="PTHR43628">
    <property type="entry name" value="ACTIVATOR OF C KINASE PROTEIN 1-RELATED"/>
    <property type="match status" value="1"/>
</dbReference>
<keyword evidence="2" id="KW-1185">Reference proteome</keyword>
<name>A0A8J3E4D1_9PROT</name>
<dbReference type="SMART" id="SM00671">
    <property type="entry name" value="SEL1"/>
    <property type="match status" value="4"/>
</dbReference>
<dbReference type="AlphaFoldDB" id="A0A8J3E4D1"/>
<dbReference type="InterPro" id="IPR052945">
    <property type="entry name" value="Mitotic_Regulator"/>
</dbReference>
<dbReference type="RefSeq" id="WP_189048143.1">
    <property type="nucleotide sequence ID" value="NZ_BMJQ01000009.1"/>
</dbReference>
<dbReference type="InterPro" id="IPR011990">
    <property type="entry name" value="TPR-like_helical_dom_sf"/>
</dbReference>
<protein>
    <recommendedName>
        <fullName evidence="3">Sel1 repeat family protein</fullName>
    </recommendedName>
</protein>
<gene>
    <name evidence="1" type="ORF">GCM10011611_35420</name>
</gene>
<dbReference type="InterPro" id="IPR006597">
    <property type="entry name" value="Sel1-like"/>
</dbReference>
<comment type="caution">
    <text evidence="1">The sequence shown here is derived from an EMBL/GenBank/DDBJ whole genome shotgun (WGS) entry which is preliminary data.</text>
</comment>
<evidence type="ECO:0008006" key="3">
    <source>
        <dbReference type="Google" id="ProtNLM"/>
    </source>
</evidence>
<dbReference type="SUPFAM" id="SSF81901">
    <property type="entry name" value="HCP-like"/>
    <property type="match status" value="2"/>
</dbReference>
<dbReference type="Gene3D" id="1.25.40.10">
    <property type="entry name" value="Tetratricopeptide repeat domain"/>
    <property type="match status" value="2"/>
</dbReference>
<reference evidence="1" key="1">
    <citation type="journal article" date="2014" name="Int. J. Syst. Evol. Microbiol.">
        <title>Complete genome sequence of Corynebacterium casei LMG S-19264T (=DSM 44701T), isolated from a smear-ripened cheese.</title>
        <authorList>
            <consortium name="US DOE Joint Genome Institute (JGI-PGF)"/>
            <person name="Walter F."/>
            <person name="Albersmeier A."/>
            <person name="Kalinowski J."/>
            <person name="Ruckert C."/>
        </authorList>
    </citation>
    <scope>NUCLEOTIDE SEQUENCE</scope>
    <source>
        <strain evidence="1">CGMCC 1.15725</strain>
    </source>
</reference>